<evidence type="ECO:0000256" key="6">
    <source>
        <dbReference type="ARBA" id="ARBA00015080"/>
    </source>
</evidence>
<evidence type="ECO:0000313" key="18">
    <source>
        <dbReference type="Proteomes" id="UP000639396"/>
    </source>
</evidence>
<gene>
    <name evidence="14" type="primary">coaA</name>
    <name evidence="17" type="ORF">IDH45_30480</name>
</gene>
<feature type="binding site" evidence="14">
    <location>
        <begin position="90"/>
        <end position="97"/>
    </location>
    <ligand>
        <name>ATP</name>
        <dbReference type="ChEBI" id="CHEBI:30616"/>
    </ligand>
</feature>
<evidence type="ECO:0000256" key="9">
    <source>
        <dbReference type="ARBA" id="ARBA00022741"/>
    </source>
</evidence>
<evidence type="ECO:0000256" key="11">
    <source>
        <dbReference type="ARBA" id="ARBA00022840"/>
    </source>
</evidence>
<reference evidence="17" key="1">
    <citation type="submission" date="2020-09" db="EMBL/GenBank/DDBJ databases">
        <title>A novel bacterium of genus Paenibacillus, isolated from South China Sea.</title>
        <authorList>
            <person name="Huang H."/>
            <person name="Mo K."/>
            <person name="Hu Y."/>
        </authorList>
    </citation>
    <scope>NUCLEOTIDE SEQUENCE</scope>
    <source>
        <strain evidence="17">IB182363</strain>
    </source>
</reference>
<dbReference type="EMBL" id="JACXJA010000056">
    <property type="protein sequence ID" value="MBD2866310.1"/>
    <property type="molecule type" value="Genomic_DNA"/>
</dbReference>
<protein>
    <recommendedName>
        <fullName evidence="6 14">Pantothenate kinase</fullName>
        <ecNumber evidence="5 14">2.7.1.33</ecNumber>
    </recommendedName>
    <alternativeName>
        <fullName evidence="13 14">Pantothenic acid kinase</fullName>
    </alternativeName>
</protein>
<evidence type="ECO:0000259" key="16">
    <source>
        <dbReference type="Pfam" id="PF00485"/>
    </source>
</evidence>
<comment type="subcellular location">
    <subcellularLocation>
        <location evidence="2 14 15">Cytoplasm</location>
    </subcellularLocation>
</comment>
<dbReference type="PANTHER" id="PTHR10285">
    <property type="entry name" value="URIDINE KINASE"/>
    <property type="match status" value="1"/>
</dbReference>
<dbReference type="Proteomes" id="UP000639396">
    <property type="component" value="Unassembled WGS sequence"/>
</dbReference>
<keyword evidence="12 14" id="KW-0173">Coenzyme A biosynthesis</keyword>
<name>A0A927CEW2_9BACL</name>
<comment type="caution">
    <text evidence="17">The sequence shown here is derived from an EMBL/GenBank/DDBJ whole genome shotgun (WGS) entry which is preliminary data.</text>
</comment>
<comment type="pathway">
    <text evidence="3 14 15">Cofactor biosynthesis; coenzyme A biosynthesis; CoA from (R)-pantothenate: step 1/5.</text>
</comment>
<dbReference type="AlphaFoldDB" id="A0A927CEW2"/>
<evidence type="ECO:0000256" key="14">
    <source>
        <dbReference type="HAMAP-Rule" id="MF_00215"/>
    </source>
</evidence>
<dbReference type="InterPro" id="IPR027417">
    <property type="entry name" value="P-loop_NTPase"/>
</dbReference>
<organism evidence="17 18">
    <name type="scientific">Paenibacillus oceani</name>
    <dbReference type="NCBI Taxonomy" id="2772510"/>
    <lineage>
        <taxon>Bacteria</taxon>
        <taxon>Bacillati</taxon>
        <taxon>Bacillota</taxon>
        <taxon>Bacilli</taxon>
        <taxon>Bacillales</taxon>
        <taxon>Paenibacillaceae</taxon>
        <taxon>Paenibacillus</taxon>
    </lineage>
</organism>
<evidence type="ECO:0000256" key="7">
    <source>
        <dbReference type="ARBA" id="ARBA00022490"/>
    </source>
</evidence>
<feature type="domain" description="Phosphoribulokinase/uridine kinase" evidence="16">
    <location>
        <begin position="85"/>
        <end position="227"/>
    </location>
</feature>
<dbReference type="PIRSF" id="PIRSF000545">
    <property type="entry name" value="Pantothenate_kin"/>
    <property type="match status" value="1"/>
</dbReference>
<evidence type="ECO:0000256" key="5">
    <source>
        <dbReference type="ARBA" id="ARBA00012102"/>
    </source>
</evidence>
<dbReference type="Gene3D" id="3.40.50.300">
    <property type="entry name" value="P-loop containing nucleotide triphosphate hydrolases"/>
    <property type="match status" value="1"/>
</dbReference>
<sequence>MNRHSLYMEFSREEWSAIRDHTPLPLTKEEFEKLKGLNDQIPFQEAEQIYHPITRLINLYVAASQQLYKSAAYFTGSQEAKSPYIIGIAGSVAVGKSTAARLLQLLLSRWTNHRNVDLITTDGFLHPNRVLQERGLMKKKGFPESYDIKRLLQFLTEVKGGKPEVTAPVYSHLVYDIVPDRAQVVRAPDILIVEGINVLQVNKESQVFVSDFFDFSIYLDAEESDIKRWYIERFRMLRDSAFRNPDSYFHRYSTLTEEESVQTATQIWEEINAVNLRQNISPTKGRAQLLLQKGSNHEIRKVLLRK</sequence>
<keyword evidence="8 14" id="KW-0808">Transferase</keyword>
<accession>A0A927CEW2</accession>
<dbReference type="NCBIfam" id="TIGR00554">
    <property type="entry name" value="panK_bact"/>
    <property type="match status" value="1"/>
</dbReference>
<keyword evidence="18" id="KW-1185">Reference proteome</keyword>
<dbReference type="GO" id="GO:0004594">
    <property type="term" value="F:pantothenate kinase activity"/>
    <property type="evidence" value="ECO:0007669"/>
    <property type="project" value="UniProtKB-UniRule"/>
</dbReference>
<keyword evidence="9 14" id="KW-0547">Nucleotide-binding</keyword>
<dbReference type="InterPro" id="IPR006083">
    <property type="entry name" value="PRK/URK"/>
</dbReference>
<evidence type="ECO:0000256" key="15">
    <source>
        <dbReference type="RuleBase" id="RU003530"/>
    </source>
</evidence>
<evidence type="ECO:0000256" key="2">
    <source>
        <dbReference type="ARBA" id="ARBA00004496"/>
    </source>
</evidence>
<dbReference type="InterPro" id="IPR004566">
    <property type="entry name" value="PanK"/>
</dbReference>
<proteinExistence type="inferred from homology"/>
<keyword evidence="11 14" id="KW-0067">ATP-binding</keyword>
<dbReference type="HAMAP" id="MF_00215">
    <property type="entry name" value="Pantothen_kinase_1"/>
    <property type="match status" value="1"/>
</dbReference>
<dbReference type="CDD" id="cd02025">
    <property type="entry name" value="PanK"/>
    <property type="match status" value="1"/>
</dbReference>
<dbReference type="SUPFAM" id="SSF52540">
    <property type="entry name" value="P-loop containing nucleoside triphosphate hydrolases"/>
    <property type="match status" value="1"/>
</dbReference>
<keyword evidence="10 14" id="KW-0418">Kinase</keyword>
<evidence type="ECO:0000256" key="10">
    <source>
        <dbReference type="ARBA" id="ARBA00022777"/>
    </source>
</evidence>
<dbReference type="GO" id="GO:0005524">
    <property type="term" value="F:ATP binding"/>
    <property type="evidence" value="ECO:0007669"/>
    <property type="project" value="UniProtKB-UniRule"/>
</dbReference>
<evidence type="ECO:0000256" key="4">
    <source>
        <dbReference type="ARBA" id="ARBA00006087"/>
    </source>
</evidence>
<dbReference type="GO" id="GO:0005737">
    <property type="term" value="C:cytoplasm"/>
    <property type="evidence" value="ECO:0007669"/>
    <property type="project" value="UniProtKB-SubCell"/>
</dbReference>
<evidence type="ECO:0000256" key="1">
    <source>
        <dbReference type="ARBA" id="ARBA00001206"/>
    </source>
</evidence>
<comment type="catalytic activity">
    <reaction evidence="1 14 15">
        <text>(R)-pantothenate + ATP = (R)-4'-phosphopantothenate + ADP + H(+)</text>
        <dbReference type="Rhea" id="RHEA:16373"/>
        <dbReference type="ChEBI" id="CHEBI:10986"/>
        <dbReference type="ChEBI" id="CHEBI:15378"/>
        <dbReference type="ChEBI" id="CHEBI:29032"/>
        <dbReference type="ChEBI" id="CHEBI:30616"/>
        <dbReference type="ChEBI" id="CHEBI:456216"/>
        <dbReference type="EC" id="2.7.1.33"/>
    </reaction>
</comment>
<dbReference type="Pfam" id="PF00485">
    <property type="entry name" value="PRK"/>
    <property type="match status" value="1"/>
</dbReference>
<comment type="similarity">
    <text evidence="4 14 15">Belongs to the prokaryotic pantothenate kinase family.</text>
</comment>
<evidence type="ECO:0000256" key="3">
    <source>
        <dbReference type="ARBA" id="ARBA00005225"/>
    </source>
</evidence>
<evidence type="ECO:0000256" key="13">
    <source>
        <dbReference type="ARBA" id="ARBA00032866"/>
    </source>
</evidence>
<evidence type="ECO:0000256" key="8">
    <source>
        <dbReference type="ARBA" id="ARBA00022679"/>
    </source>
</evidence>
<evidence type="ECO:0000313" key="17">
    <source>
        <dbReference type="EMBL" id="MBD2866310.1"/>
    </source>
</evidence>
<dbReference type="EC" id="2.7.1.33" evidence="5 14"/>
<evidence type="ECO:0000256" key="12">
    <source>
        <dbReference type="ARBA" id="ARBA00022993"/>
    </source>
</evidence>
<keyword evidence="7 14" id="KW-0963">Cytoplasm</keyword>
<dbReference type="RefSeq" id="WP_190931928.1">
    <property type="nucleotide sequence ID" value="NZ_JACXJA010000056.1"/>
</dbReference>
<dbReference type="GO" id="GO:0015937">
    <property type="term" value="P:coenzyme A biosynthetic process"/>
    <property type="evidence" value="ECO:0007669"/>
    <property type="project" value="UniProtKB-UniRule"/>
</dbReference>